<dbReference type="SUPFAM" id="SSF52833">
    <property type="entry name" value="Thioredoxin-like"/>
    <property type="match status" value="1"/>
</dbReference>
<evidence type="ECO:0000313" key="4">
    <source>
        <dbReference type="Proteomes" id="UP001597216"/>
    </source>
</evidence>
<proteinExistence type="inferred from homology"/>
<dbReference type="InterPro" id="IPR036249">
    <property type="entry name" value="Thioredoxin-like_sf"/>
</dbReference>
<dbReference type="InterPro" id="IPR001853">
    <property type="entry name" value="DSBA-like_thioredoxin_dom"/>
</dbReference>
<dbReference type="EC" id="5.99.1.4" evidence="1"/>
<dbReference type="PANTHER" id="PTHR42943:SF2">
    <property type="entry name" value="GLUTATHIONE S-TRANSFERASE KAPPA 1"/>
    <property type="match status" value="1"/>
</dbReference>
<evidence type="ECO:0000259" key="2">
    <source>
        <dbReference type="Pfam" id="PF01323"/>
    </source>
</evidence>
<name>A0ABW3SYJ7_9CAUL</name>
<dbReference type="PANTHER" id="PTHR42943">
    <property type="entry name" value="GLUTATHIONE S-TRANSFERASE KAPPA"/>
    <property type="match status" value="1"/>
</dbReference>
<dbReference type="GO" id="GO:0016853">
    <property type="term" value="F:isomerase activity"/>
    <property type="evidence" value="ECO:0007669"/>
    <property type="project" value="UniProtKB-KW"/>
</dbReference>
<reference evidence="4" key="1">
    <citation type="journal article" date="2019" name="Int. J. Syst. Evol. Microbiol.">
        <title>The Global Catalogue of Microorganisms (GCM) 10K type strain sequencing project: providing services to taxonomists for standard genome sequencing and annotation.</title>
        <authorList>
            <consortium name="The Broad Institute Genomics Platform"/>
            <consortium name="The Broad Institute Genome Sequencing Center for Infectious Disease"/>
            <person name="Wu L."/>
            <person name="Ma J."/>
        </authorList>
    </citation>
    <scope>NUCLEOTIDE SEQUENCE [LARGE SCALE GENOMIC DNA]</scope>
    <source>
        <strain evidence="4">CCUG 55074</strain>
    </source>
</reference>
<organism evidence="3 4">
    <name type="scientific">Phenylobacterium conjunctum</name>
    <dbReference type="NCBI Taxonomy" id="1298959"/>
    <lineage>
        <taxon>Bacteria</taxon>
        <taxon>Pseudomonadati</taxon>
        <taxon>Pseudomonadota</taxon>
        <taxon>Alphaproteobacteria</taxon>
        <taxon>Caulobacterales</taxon>
        <taxon>Caulobacteraceae</taxon>
        <taxon>Phenylobacterium</taxon>
    </lineage>
</organism>
<accession>A0ABW3SYJ7</accession>
<sequence>MAKLDFYFDYRSPYAYLAQTQVRSLGAEIAWRPFEILQLMDKVGNVPTSITCKPKGAYLGRDLMRWVGLYKVPFQRHPQSSQIDARRLLRATLAAEELGQADAAVRAIFNAYWGQGLPLSTPADVVAVLSAAGVSASGLLERIDAAELDTALDAGTDAAVARGVFGAPTMYVGDEMFFGNDRFDFVRASLGAAA</sequence>
<keyword evidence="4" id="KW-1185">Reference proteome</keyword>
<comment type="similarity">
    <text evidence="1">Belongs to the GST superfamily. NadH family.</text>
</comment>
<dbReference type="Pfam" id="PF01323">
    <property type="entry name" value="DSBA"/>
    <property type="match status" value="1"/>
</dbReference>
<dbReference type="InterPro" id="IPR051924">
    <property type="entry name" value="GST_Kappa/NadH"/>
</dbReference>
<dbReference type="EMBL" id="JBHTLQ010000006">
    <property type="protein sequence ID" value="MFD1189666.1"/>
    <property type="molecule type" value="Genomic_DNA"/>
</dbReference>
<evidence type="ECO:0000256" key="1">
    <source>
        <dbReference type="PIRNR" id="PIRNR006386"/>
    </source>
</evidence>
<dbReference type="RefSeq" id="WP_377352554.1">
    <property type="nucleotide sequence ID" value="NZ_JBHTLQ010000006.1"/>
</dbReference>
<gene>
    <name evidence="3" type="ORF">ACFQ27_03670</name>
</gene>
<feature type="domain" description="DSBA-like thioredoxin" evidence="2">
    <location>
        <begin position="4"/>
        <end position="190"/>
    </location>
</feature>
<dbReference type="InterPro" id="IPR044087">
    <property type="entry name" value="NahD-like"/>
</dbReference>
<keyword evidence="1 3" id="KW-0413">Isomerase</keyword>
<dbReference type="Proteomes" id="UP001597216">
    <property type="component" value="Unassembled WGS sequence"/>
</dbReference>
<dbReference type="PIRSF" id="PIRSF006386">
    <property type="entry name" value="HCCAis_GSTk"/>
    <property type="match status" value="1"/>
</dbReference>
<dbReference type="CDD" id="cd03022">
    <property type="entry name" value="DsbA_HCCA_Iso"/>
    <property type="match status" value="1"/>
</dbReference>
<evidence type="ECO:0000313" key="3">
    <source>
        <dbReference type="EMBL" id="MFD1189666.1"/>
    </source>
</evidence>
<dbReference type="InterPro" id="IPR014440">
    <property type="entry name" value="HCCAis_GSTk"/>
</dbReference>
<dbReference type="Gene3D" id="3.40.30.10">
    <property type="entry name" value="Glutaredoxin"/>
    <property type="match status" value="1"/>
</dbReference>
<comment type="catalytic activity">
    <reaction evidence="1">
        <text>2-hydroxychromene-2-carboxylate = (3E)-4-(2-hydroxyphenyl)-2-oxobut-3-enoate</text>
        <dbReference type="Rhea" id="RHEA:27401"/>
        <dbReference type="ChEBI" id="CHEBI:59350"/>
        <dbReference type="ChEBI" id="CHEBI:59353"/>
        <dbReference type="EC" id="5.99.1.4"/>
    </reaction>
</comment>
<protein>
    <recommendedName>
        <fullName evidence="1">2-hydroxychromene-2-carboxylate isomerase</fullName>
        <ecNumber evidence="1">5.99.1.4</ecNumber>
    </recommendedName>
</protein>
<comment type="caution">
    <text evidence="3">The sequence shown here is derived from an EMBL/GenBank/DDBJ whole genome shotgun (WGS) entry which is preliminary data.</text>
</comment>